<evidence type="ECO:0000256" key="9">
    <source>
        <dbReference type="SAM" id="Phobius"/>
    </source>
</evidence>
<feature type="transmembrane region" description="Helical" evidence="9">
    <location>
        <begin position="46"/>
        <end position="63"/>
    </location>
</feature>
<evidence type="ECO:0000313" key="12">
    <source>
        <dbReference type="EMBL" id="MFB9315815.1"/>
    </source>
</evidence>
<keyword evidence="9" id="KW-0812">Transmembrane</keyword>
<evidence type="ECO:0000256" key="2">
    <source>
        <dbReference type="ARBA" id="ARBA00012438"/>
    </source>
</evidence>
<protein>
    <recommendedName>
        <fullName evidence="2">histidine kinase</fullName>
        <ecNumber evidence="2">2.7.13.3</ecNumber>
    </recommendedName>
</protein>
<evidence type="ECO:0000256" key="4">
    <source>
        <dbReference type="ARBA" id="ARBA00022679"/>
    </source>
</evidence>
<keyword evidence="8" id="KW-0902">Two-component regulatory system</keyword>
<dbReference type="GO" id="GO:0016301">
    <property type="term" value="F:kinase activity"/>
    <property type="evidence" value="ECO:0007669"/>
    <property type="project" value="UniProtKB-KW"/>
</dbReference>
<dbReference type="InterPro" id="IPR003594">
    <property type="entry name" value="HATPase_dom"/>
</dbReference>
<dbReference type="EMBL" id="JBHMDG010000047">
    <property type="protein sequence ID" value="MFB9315815.1"/>
    <property type="molecule type" value="Genomic_DNA"/>
</dbReference>
<feature type="domain" description="Signal transduction histidine kinase subgroup 3 dimerisation and phosphoacceptor" evidence="11">
    <location>
        <begin position="200"/>
        <end position="264"/>
    </location>
</feature>
<evidence type="ECO:0000256" key="5">
    <source>
        <dbReference type="ARBA" id="ARBA00022741"/>
    </source>
</evidence>
<dbReference type="InterPro" id="IPR050482">
    <property type="entry name" value="Sensor_HK_TwoCompSys"/>
</dbReference>
<evidence type="ECO:0000256" key="8">
    <source>
        <dbReference type="ARBA" id="ARBA00023012"/>
    </source>
</evidence>
<keyword evidence="4" id="KW-0808">Transferase</keyword>
<evidence type="ECO:0000256" key="1">
    <source>
        <dbReference type="ARBA" id="ARBA00000085"/>
    </source>
</evidence>
<gene>
    <name evidence="12" type="ORF">ACFFRI_22415</name>
</gene>
<keyword evidence="3" id="KW-0597">Phosphoprotein</keyword>
<evidence type="ECO:0000259" key="10">
    <source>
        <dbReference type="Pfam" id="PF02518"/>
    </source>
</evidence>
<dbReference type="SUPFAM" id="SSF55874">
    <property type="entry name" value="ATPase domain of HSP90 chaperone/DNA topoisomerase II/histidine kinase"/>
    <property type="match status" value="1"/>
</dbReference>
<sequence length="416" mass="42029">MSSARPVPVVAVVAGTWVLAMALLSAVVVLAQLAPAEVPGGPELGWWAWSVGLVALTVQALLLRSTALAPGRSLVLVSAVAPVAAGAGLGAATGATSVAVLVAAYVVTLETPWPRAVPSLVAAAVLVAVGEGVRAGRDSGLTLGGAGTAVLQGAGTVAVATAVGLFVAARRETGRARTEQLRALAGEQAARTEAAVARQRTAMARELHDIAAHHLSGIAVMTAALDRQIDTDPAGAKVAVRQVRQQSTAMLRDLRQLVAMLREDDPGAAPRGVEPETLGGLRRLVDDARSAGRDVGLSVLGVPADRLADLAAGPLAQLAAYRTVQESLANAARHAPGARCEVVVDARDTGHVVVTVRNDAPTAPPPVAPVGAGGGLGIVGMRERAELTDARLTTGPTPQGGFLVSLTLPVSTEEPT</sequence>
<dbReference type="InterPro" id="IPR036890">
    <property type="entry name" value="HATPase_C_sf"/>
</dbReference>
<feature type="domain" description="Histidine kinase/HSP90-like ATPase" evidence="10">
    <location>
        <begin position="319"/>
        <end position="411"/>
    </location>
</feature>
<keyword evidence="7" id="KW-0067">ATP-binding</keyword>
<feature type="transmembrane region" description="Helical" evidence="9">
    <location>
        <begin position="7"/>
        <end position="34"/>
    </location>
</feature>
<evidence type="ECO:0000256" key="7">
    <source>
        <dbReference type="ARBA" id="ARBA00022840"/>
    </source>
</evidence>
<dbReference type="Gene3D" id="3.30.565.10">
    <property type="entry name" value="Histidine kinase-like ATPase, C-terminal domain"/>
    <property type="match status" value="1"/>
</dbReference>
<dbReference type="CDD" id="cd16917">
    <property type="entry name" value="HATPase_UhpB-NarQ-NarX-like"/>
    <property type="match status" value="1"/>
</dbReference>
<evidence type="ECO:0000259" key="11">
    <source>
        <dbReference type="Pfam" id="PF07730"/>
    </source>
</evidence>
<dbReference type="PANTHER" id="PTHR24421">
    <property type="entry name" value="NITRATE/NITRITE SENSOR PROTEIN NARX-RELATED"/>
    <property type="match status" value="1"/>
</dbReference>
<feature type="transmembrane region" description="Helical" evidence="9">
    <location>
        <begin position="75"/>
        <end position="107"/>
    </location>
</feature>
<dbReference type="Pfam" id="PF02518">
    <property type="entry name" value="HATPase_c"/>
    <property type="match status" value="1"/>
</dbReference>
<dbReference type="Gene3D" id="1.20.5.1930">
    <property type="match status" value="1"/>
</dbReference>
<dbReference type="InterPro" id="IPR011712">
    <property type="entry name" value="Sig_transdc_His_kin_sub3_dim/P"/>
</dbReference>
<comment type="catalytic activity">
    <reaction evidence="1">
        <text>ATP + protein L-histidine = ADP + protein N-phospho-L-histidine.</text>
        <dbReference type="EC" id="2.7.13.3"/>
    </reaction>
</comment>
<evidence type="ECO:0000256" key="6">
    <source>
        <dbReference type="ARBA" id="ARBA00022777"/>
    </source>
</evidence>
<organism evidence="12 13">
    <name type="scientific">Nocardioides plantarum</name>
    <dbReference type="NCBI Taxonomy" id="29299"/>
    <lineage>
        <taxon>Bacteria</taxon>
        <taxon>Bacillati</taxon>
        <taxon>Actinomycetota</taxon>
        <taxon>Actinomycetes</taxon>
        <taxon>Propionibacteriales</taxon>
        <taxon>Nocardioidaceae</taxon>
        <taxon>Nocardioides</taxon>
    </lineage>
</organism>
<dbReference type="RefSeq" id="WP_140009608.1">
    <property type="nucleotide sequence ID" value="NZ_JBHMDG010000047.1"/>
</dbReference>
<reference evidence="12 13" key="1">
    <citation type="submission" date="2024-09" db="EMBL/GenBank/DDBJ databases">
        <authorList>
            <person name="Sun Q."/>
            <person name="Mori K."/>
        </authorList>
    </citation>
    <scope>NUCLEOTIDE SEQUENCE [LARGE SCALE GENOMIC DNA]</scope>
    <source>
        <strain evidence="12 13">JCM 9626</strain>
    </source>
</reference>
<dbReference type="EC" id="2.7.13.3" evidence="2"/>
<proteinExistence type="predicted"/>
<keyword evidence="6 12" id="KW-0418">Kinase</keyword>
<evidence type="ECO:0000256" key="3">
    <source>
        <dbReference type="ARBA" id="ARBA00022553"/>
    </source>
</evidence>
<evidence type="ECO:0000313" key="13">
    <source>
        <dbReference type="Proteomes" id="UP001589750"/>
    </source>
</evidence>
<dbReference type="Proteomes" id="UP001589750">
    <property type="component" value="Unassembled WGS sequence"/>
</dbReference>
<dbReference type="Pfam" id="PF07730">
    <property type="entry name" value="HisKA_3"/>
    <property type="match status" value="1"/>
</dbReference>
<keyword evidence="9" id="KW-1133">Transmembrane helix</keyword>
<feature type="transmembrane region" description="Helical" evidence="9">
    <location>
        <begin position="149"/>
        <end position="169"/>
    </location>
</feature>
<name>A0ABV5KJ72_9ACTN</name>
<keyword evidence="5" id="KW-0547">Nucleotide-binding</keyword>
<accession>A0ABV5KJ72</accession>
<comment type="caution">
    <text evidence="12">The sequence shown here is derived from an EMBL/GenBank/DDBJ whole genome shotgun (WGS) entry which is preliminary data.</text>
</comment>
<keyword evidence="9" id="KW-0472">Membrane</keyword>
<dbReference type="PANTHER" id="PTHR24421:SF10">
    <property type="entry name" value="NITRATE_NITRITE SENSOR PROTEIN NARQ"/>
    <property type="match status" value="1"/>
</dbReference>
<keyword evidence="13" id="KW-1185">Reference proteome</keyword>